<feature type="transmembrane region" description="Helical" evidence="1">
    <location>
        <begin position="107"/>
        <end position="130"/>
    </location>
</feature>
<dbReference type="RefSeq" id="WP_146595658.1">
    <property type="nucleotide sequence ID" value="NZ_SJPT01000005.1"/>
</dbReference>
<dbReference type="EMBL" id="SJPT01000005">
    <property type="protein sequence ID" value="TWU22496.1"/>
    <property type="molecule type" value="Genomic_DNA"/>
</dbReference>
<keyword evidence="1" id="KW-0472">Membrane</keyword>
<dbReference type="AlphaFoldDB" id="A0A5C6CGX1"/>
<protein>
    <submittedName>
        <fullName evidence="2">Uncharacterized protein</fullName>
    </submittedName>
</protein>
<reference evidence="2 3" key="1">
    <citation type="submission" date="2019-02" db="EMBL/GenBank/DDBJ databases">
        <title>Deep-cultivation of Planctomycetes and their phenomic and genomic characterization uncovers novel biology.</title>
        <authorList>
            <person name="Wiegand S."/>
            <person name="Jogler M."/>
            <person name="Boedeker C."/>
            <person name="Pinto D."/>
            <person name="Vollmers J."/>
            <person name="Rivas-Marin E."/>
            <person name="Kohn T."/>
            <person name="Peeters S.H."/>
            <person name="Heuer A."/>
            <person name="Rast P."/>
            <person name="Oberbeckmann S."/>
            <person name="Bunk B."/>
            <person name="Jeske O."/>
            <person name="Meyerdierks A."/>
            <person name="Storesund J.E."/>
            <person name="Kallscheuer N."/>
            <person name="Luecker S."/>
            <person name="Lage O.M."/>
            <person name="Pohl T."/>
            <person name="Merkel B.J."/>
            <person name="Hornburger P."/>
            <person name="Mueller R.-W."/>
            <person name="Bruemmer F."/>
            <person name="Labrenz M."/>
            <person name="Spormann A.M."/>
            <person name="Op Den Camp H."/>
            <person name="Overmann J."/>
            <person name="Amann R."/>
            <person name="Jetten M.S.M."/>
            <person name="Mascher T."/>
            <person name="Medema M.H."/>
            <person name="Devos D.P."/>
            <person name="Kaster A.-K."/>
            <person name="Ovreas L."/>
            <person name="Rohde M."/>
            <person name="Galperin M.Y."/>
            <person name="Jogler C."/>
        </authorList>
    </citation>
    <scope>NUCLEOTIDE SEQUENCE [LARGE SCALE GENOMIC DNA]</scope>
    <source>
        <strain evidence="2 3">Pla52o</strain>
    </source>
</reference>
<comment type="caution">
    <text evidence="2">The sequence shown here is derived from an EMBL/GenBank/DDBJ whole genome shotgun (WGS) entry which is preliminary data.</text>
</comment>
<feature type="transmembrane region" description="Helical" evidence="1">
    <location>
        <begin position="28"/>
        <end position="50"/>
    </location>
</feature>
<evidence type="ECO:0000313" key="3">
    <source>
        <dbReference type="Proteomes" id="UP000316304"/>
    </source>
</evidence>
<proteinExistence type="predicted"/>
<gene>
    <name evidence="2" type="ORF">Pla52o_35530</name>
</gene>
<organism evidence="2 3">
    <name type="scientific">Novipirellula galeiformis</name>
    <dbReference type="NCBI Taxonomy" id="2528004"/>
    <lineage>
        <taxon>Bacteria</taxon>
        <taxon>Pseudomonadati</taxon>
        <taxon>Planctomycetota</taxon>
        <taxon>Planctomycetia</taxon>
        <taxon>Pirellulales</taxon>
        <taxon>Pirellulaceae</taxon>
        <taxon>Novipirellula</taxon>
    </lineage>
</organism>
<evidence type="ECO:0000313" key="2">
    <source>
        <dbReference type="EMBL" id="TWU22496.1"/>
    </source>
</evidence>
<keyword evidence="3" id="KW-1185">Reference proteome</keyword>
<accession>A0A5C6CGX1</accession>
<evidence type="ECO:0000256" key="1">
    <source>
        <dbReference type="SAM" id="Phobius"/>
    </source>
</evidence>
<sequence>MLGWFTELHSWVVNDFSSFYSKSLQGPLFTAFLTLAGLLFGIHNFLLINLQRDIYGKPRYRNFARKAEPHKHPLDRLENFSQRLRHCVITCFVTSLLQFTIGFANSGWVSLLCTLAAIAACASLIQMYCLQHKVISGWLDYLKYEADVEDAESETEGEIPHA</sequence>
<keyword evidence="1" id="KW-0812">Transmembrane</keyword>
<keyword evidence="1" id="KW-1133">Transmembrane helix</keyword>
<dbReference type="Proteomes" id="UP000316304">
    <property type="component" value="Unassembled WGS sequence"/>
</dbReference>
<name>A0A5C6CGX1_9BACT</name>